<organism evidence="1">
    <name type="scientific">viral metagenome</name>
    <dbReference type="NCBI Taxonomy" id="1070528"/>
    <lineage>
        <taxon>unclassified sequences</taxon>
        <taxon>metagenomes</taxon>
        <taxon>organismal metagenomes</taxon>
    </lineage>
</organism>
<sequence length="170" mass="19075">MSELYQIHHNTVFQLPQKSNEKHVELYASVGAFKPEGEKHNILVFRIHNFSDKIKVLINAIALTPASRADRVSSNSCKTAKSAYLGNVIIPVEQGRNNISIDDTEVALSMIYVIDDLFKYPISICQVINPSETDKFGIRLAWTYLLETITPTIFTDLGTIVFEETVSVEA</sequence>
<accession>A0A6H1ZYF3</accession>
<dbReference type="EMBL" id="MT144383">
    <property type="protein sequence ID" value="QJA52973.1"/>
    <property type="molecule type" value="Genomic_DNA"/>
</dbReference>
<gene>
    <name evidence="1" type="ORF">TM448A03128_0007</name>
    <name evidence="2" type="ORF">TM448B03361_0001</name>
</gene>
<dbReference type="AlphaFoldDB" id="A0A6H1ZYF3"/>
<protein>
    <submittedName>
        <fullName evidence="1">Uncharacterized protein</fullName>
    </submittedName>
</protein>
<evidence type="ECO:0000313" key="2">
    <source>
        <dbReference type="EMBL" id="QJI02549.1"/>
    </source>
</evidence>
<evidence type="ECO:0000313" key="1">
    <source>
        <dbReference type="EMBL" id="QJA52973.1"/>
    </source>
</evidence>
<name>A0A6H1ZYF3_9ZZZZ</name>
<dbReference type="EMBL" id="MT145011">
    <property type="protein sequence ID" value="QJI02549.1"/>
    <property type="molecule type" value="Genomic_DNA"/>
</dbReference>
<proteinExistence type="predicted"/>
<reference evidence="1" key="1">
    <citation type="submission" date="2020-03" db="EMBL/GenBank/DDBJ databases">
        <title>The deep terrestrial virosphere.</title>
        <authorList>
            <person name="Holmfeldt K."/>
            <person name="Nilsson E."/>
            <person name="Simone D."/>
            <person name="Lopez-Fernandez M."/>
            <person name="Wu X."/>
            <person name="de Brujin I."/>
            <person name="Lundin D."/>
            <person name="Andersson A."/>
            <person name="Bertilsson S."/>
            <person name="Dopson M."/>
        </authorList>
    </citation>
    <scope>NUCLEOTIDE SEQUENCE</scope>
    <source>
        <strain evidence="1">TM448A03128</strain>
        <strain evidence="2">TM448B03361</strain>
    </source>
</reference>